<dbReference type="EMBL" id="LXSL01000028">
    <property type="protein sequence ID" value="OAM26805.1"/>
    <property type="molecule type" value="Genomic_DNA"/>
</dbReference>
<accession>A0A1A9RW28</accession>
<dbReference type="InterPro" id="IPR025991">
    <property type="entry name" value="Chemoreceptor_zinc-bind_dom"/>
</dbReference>
<keyword evidence="3" id="KW-1185">Reference proteome</keyword>
<protein>
    <recommendedName>
        <fullName evidence="1">Chemoreceptor zinc-binding domain-containing protein</fullName>
    </recommendedName>
</protein>
<dbReference type="RefSeq" id="WP_067594026.1">
    <property type="nucleotide sequence ID" value="NZ_LXSL01000028.1"/>
</dbReference>
<feature type="domain" description="Chemoreceptor zinc-binding" evidence="1">
    <location>
        <begin position="14"/>
        <end position="81"/>
    </location>
</feature>
<evidence type="ECO:0000259" key="1">
    <source>
        <dbReference type="Pfam" id="PF13682"/>
    </source>
</evidence>
<dbReference type="OrthoDB" id="8613985at2"/>
<organism evidence="2 3">
    <name type="scientific">Eikenella longinqua</name>
    <dbReference type="NCBI Taxonomy" id="1795827"/>
    <lineage>
        <taxon>Bacteria</taxon>
        <taxon>Pseudomonadati</taxon>
        <taxon>Pseudomonadota</taxon>
        <taxon>Betaproteobacteria</taxon>
        <taxon>Neisseriales</taxon>
        <taxon>Neisseriaceae</taxon>
        <taxon>Eikenella</taxon>
    </lineage>
</organism>
<reference evidence="3" key="1">
    <citation type="submission" date="2016-05" db="EMBL/GenBank/DDBJ databases">
        <title>Draft genome of Corynebacterium afermentans subsp. afermentans LCDC 88199T.</title>
        <authorList>
            <person name="Bernier A.-M."/>
            <person name="Bernard K."/>
        </authorList>
    </citation>
    <scope>NUCLEOTIDE SEQUENCE [LARGE SCALE GENOMIC DNA]</scope>
    <source>
        <strain evidence="3">NML02-A-017</strain>
    </source>
</reference>
<name>A0A1A9RW28_9NEIS</name>
<evidence type="ECO:0000313" key="3">
    <source>
        <dbReference type="Proteomes" id="UP000077885"/>
    </source>
</evidence>
<dbReference type="Gene3D" id="1.20.120.30">
    <property type="entry name" value="Aspartate receptor, ligand-binding domain"/>
    <property type="match status" value="1"/>
</dbReference>
<comment type="caution">
    <text evidence="2">The sequence shown here is derived from an EMBL/GenBank/DDBJ whole genome shotgun (WGS) entry which is preliminary data.</text>
</comment>
<dbReference type="STRING" id="1795827.A7P95_08605"/>
<sequence length="121" mass="13770">MADIVDLHGAIEAHKAWIDKLELTLRNRNPEEYDPAIIGVDNLCILGKWLHGEGKKYAHLTEYSRVLLAHQKFHECAGRILDAHQHGYFAEAISLLRRELPALSNTVKDGLLELNDKINHQ</sequence>
<proteinExistence type="predicted"/>
<gene>
    <name evidence="2" type="ORF">A7P95_08605</name>
</gene>
<dbReference type="Proteomes" id="UP000077885">
    <property type="component" value="Unassembled WGS sequence"/>
</dbReference>
<evidence type="ECO:0000313" key="2">
    <source>
        <dbReference type="EMBL" id="OAM26805.1"/>
    </source>
</evidence>
<dbReference type="AlphaFoldDB" id="A0A1A9RW28"/>
<dbReference type="Pfam" id="PF13682">
    <property type="entry name" value="CZB"/>
    <property type="match status" value="1"/>
</dbReference>